<proteinExistence type="predicted"/>
<organism evidence="3 4">
    <name type="scientific">Dactylonectria estremocensis</name>
    <dbReference type="NCBI Taxonomy" id="1079267"/>
    <lineage>
        <taxon>Eukaryota</taxon>
        <taxon>Fungi</taxon>
        <taxon>Dikarya</taxon>
        <taxon>Ascomycota</taxon>
        <taxon>Pezizomycotina</taxon>
        <taxon>Sordariomycetes</taxon>
        <taxon>Hypocreomycetidae</taxon>
        <taxon>Hypocreales</taxon>
        <taxon>Nectriaceae</taxon>
        <taxon>Dactylonectria</taxon>
    </lineage>
</organism>
<evidence type="ECO:0000313" key="3">
    <source>
        <dbReference type="EMBL" id="KAH7125081.1"/>
    </source>
</evidence>
<dbReference type="InterPro" id="IPR031348">
    <property type="entry name" value="PigL_N"/>
</dbReference>
<dbReference type="InterPro" id="IPR038305">
    <property type="entry name" value="HeLo_sf"/>
</dbReference>
<protein>
    <recommendedName>
        <fullName evidence="2">Azaphilone pigments biosynthesis cluster protein L N-terminal domain-containing protein</fullName>
    </recommendedName>
</protein>
<dbReference type="OrthoDB" id="428260at2759"/>
<dbReference type="Proteomes" id="UP000717696">
    <property type="component" value="Unassembled WGS sequence"/>
</dbReference>
<keyword evidence="4" id="KW-1185">Reference proteome</keyword>
<feature type="domain" description="Azaphilone pigments biosynthesis cluster protein L N-terminal" evidence="2">
    <location>
        <begin position="2"/>
        <end position="210"/>
    </location>
</feature>
<dbReference type="AlphaFoldDB" id="A0A9P9DV31"/>
<sequence>MAEPIGLASGLVALVAIAFKSSITLYNTIQSFRVQPKRVRELLGELEALRGVLQMLTETVNLASDTDLSALEIPLRRCGEACTEFEEELLKCSSRSGGDRASFRDWAKLTYMGDGIDGFRQLLAGYKSTINIALTDATLRTSSITTETLENHQQLIKTATDDFEAHLQDIDVKLDAILQHAVTESDSDAVELRRIKDERESTEKGLELCRQLSDHIHQVQLNRTEGYKTSSGITNAERFPQRIVNEGLQECRDNLSSKATLLEQHLQTITASLKLKSKSIISEEDKEELIRLLDESETVRQCIGICSQADARIQENVSIIDNYATGDETVQFLASTNDKTINGKNRGFGYRQRQIGGHFSDETVQQLSKDAFGVSHRDRCEDSPLRQDRSVSSEGKATEFDGRFGRGHALNLKPS</sequence>
<gene>
    <name evidence="3" type="ORF">B0J13DRAFT_566228</name>
</gene>
<dbReference type="Gene3D" id="1.20.120.1020">
    <property type="entry name" value="Prion-inhibition and propagation, HeLo domain"/>
    <property type="match status" value="1"/>
</dbReference>
<name>A0A9P9DV31_9HYPO</name>
<reference evidence="3" key="1">
    <citation type="journal article" date="2021" name="Nat. Commun.">
        <title>Genetic determinants of endophytism in the Arabidopsis root mycobiome.</title>
        <authorList>
            <person name="Mesny F."/>
            <person name="Miyauchi S."/>
            <person name="Thiergart T."/>
            <person name="Pickel B."/>
            <person name="Atanasova L."/>
            <person name="Karlsson M."/>
            <person name="Huettel B."/>
            <person name="Barry K.W."/>
            <person name="Haridas S."/>
            <person name="Chen C."/>
            <person name="Bauer D."/>
            <person name="Andreopoulos W."/>
            <person name="Pangilinan J."/>
            <person name="LaButti K."/>
            <person name="Riley R."/>
            <person name="Lipzen A."/>
            <person name="Clum A."/>
            <person name="Drula E."/>
            <person name="Henrissat B."/>
            <person name="Kohler A."/>
            <person name="Grigoriev I.V."/>
            <person name="Martin F.M."/>
            <person name="Hacquard S."/>
        </authorList>
    </citation>
    <scope>NUCLEOTIDE SEQUENCE</scope>
    <source>
        <strain evidence="3">MPI-CAGE-AT-0021</strain>
    </source>
</reference>
<feature type="compositionally biased region" description="Basic and acidic residues" evidence="1">
    <location>
        <begin position="378"/>
        <end position="404"/>
    </location>
</feature>
<dbReference type="Pfam" id="PF17111">
    <property type="entry name" value="PigL_N"/>
    <property type="match status" value="1"/>
</dbReference>
<feature type="region of interest" description="Disordered" evidence="1">
    <location>
        <begin position="378"/>
        <end position="415"/>
    </location>
</feature>
<evidence type="ECO:0000313" key="4">
    <source>
        <dbReference type="Proteomes" id="UP000717696"/>
    </source>
</evidence>
<evidence type="ECO:0000256" key="1">
    <source>
        <dbReference type="SAM" id="MobiDB-lite"/>
    </source>
</evidence>
<evidence type="ECO:0000259" key="2">
    <source>
        <dbReference type="Pfam" id="PF17111"/>
    </source>
</evidence>
<dbReference type="EMBL" id="JAGMUU010000024">
    <property type="protein sequence ID" value="KAH7125081.1"/>
    <property type="molecule type" value="Genomic_DNA"/>
</dbReference>
<accession>A0A9P9DV31</accession>
<comment type="caution">
    <text evidence="3">The sequence shown here is derived from an EMBL/GenBank/DDBJ whole genome shotgun (WGS) entry which is preliminary data.</text>
</comment>